<organism evidence="2 3">
    <name type="scientific">Dactylosporangium siamense</name>
    <dbReference type="NCBI Taxonomy" id="685454"/>
    <lineage>
        <taxon>Bacteria</taxon>
        <taxon>Bacillati</taxon>
        <taxon>Actinomycetota</taxon>
        <taxon>Actinomycetes</taxon>
        <taxon>Micromonosporales</taxon>
        <taxon>Micromonosporaceae</taxon>
        <taxon>Dactylosporangium</taxon>
    </lineage>
</organism>
<dbReference type="InterPro" id="IPR011990">
    <property type="entry name" value="TPR-like_helical_dom_sf"/>
</dbReference>
<protein>
    <recommendedName>
        <fullName evidence="1">Tetratrico peptide repeat group 5 domain-containing protein</fullName>
    </recommendedName>
</protein>
<dbReference type="Gene3D" id="1.25.40.10">
    <property type="entry name" value="Tetratricopeptide repeat domain"/>
    <property type="match status" value="1"/>
</dbReference>
<dbReference type="EMBL" id="BONQ01000129">
    <property type="protein sequence ID" value="GIG50343.1"/>
    <property type="molecule type" value="Genomic_DNA"/>
</dbReference>
<sequence>MGLAERIEATWAEADRDAPEPTLTRFRALLDEHPDDVAALYAHACALDFAGHPAEAAPAYERAFAAGLTGAELKAGLLQYGSTLRNLGRLDEATSALFDADRRFPGDAAVTVYLALALLSADQSGEAVRRLVDLALDRIDDPGLRRYQWALRRYAAALTDDDGQHP</sequence>
<reference evidence="2" key="1">
    <citation type="submission" date="2021-01" db="EMBL/GenBank/DDBJ databases">
        <title>Whole genome shotgun sequence of Dactylosporangium siamense NBRC 106093.</title>
        <authorList>
            <person name="Komaki H."/>
            <person name="Tamura T."/>
        </authorList>
    </citation>
    <scope>NUCLEOTIDE SEQUENCE</scope>
    <source>
        <strain evidence="2">NBRC 106093</strain>
    </source>
</reference>
<dbReference type="InterPro" id="IPR041656">
    <property type="entry name" value="TPR_5"/>
</dbReference>
<dbReference type="SUPFAM" id="SSF48452">
    <property type="entry name" value="TPR-like"/>
    <property type="match status" value="1"/>
</dbReference>
<comment type="caution">
    <text evidence="2">The sequence shown here is derived from an EMBL/GenBank/DDBJ whole genome shotgun (WGS) entry which is preliminary data.</text>
</comment>
<accession>A0A919PXI6</accession>
<dbReference type="Proteomes" id="UP000660611">
    <property type="component" value="Unassembled WGS sequence"/>
</dbReference>
<evidence type="ECO:0000259" key="1">
    <source>
        <dbReference type="Pfam" id="PF12688"/>
    </source>
</evidence>
<gene>
    <name evidence="2" type="ORF">Dsi01nite_083840</name>
</gene>
<name>A0A919PXI6_9ACTN</name>
<feature type="domain" description="Tetratrico peptide repeat group 5" evidence="1">
    <location>
        <begin position="39"/>
        <end position="158"/>
    </location>
</feature>
<keyword evidence="3" id="KW-1185">Reference proteome</keyword>
<evidence type="ECO:0000313" key="3">
    <source>
        <dbReference type="Proteomes" id="UP000660611"/>
    </source>
</evidence>
<dbReference type="Pfam" id="PF12688">
    <property type="entry name" value="TPR_5"/>
    <property type="match status" value="1"/>
</dbReference>
<evidence type="ECO:0000313" key="2">
    <source>
        <dbReference type="EMBL" id="GIG50343.1"/>
    </source>
</evidence>
<proteinExistence type="predicted"/>
<dbReference type="RefSeq" id="WP_203851986.1">
    <property type="nucleotide sequence ID" value="NZ_BAAAVW010000027.1"/>
</dbReference>
<dbReference type="AlphaFoldDB" id="A0A919PXI6"/>